<dbReference type="PaxDb" id="3880-AET00204"/>
<reference evidence="2" key="3">
    <citation type="submission" date="2015-04" db="UniProtKB">
        <authorList>
            <consortium name="EnsemblPlants"/>
        </authorList>
    </citation>
    <scope>IDENTIFICATION</scope>
    <source>
        <strain evidence="2">cv. Jemalong A17</strain>
    </source>
</reference>
<protein>
    <submittedName>
        <fullName evidence="1 2">Uncharacterized protein</fullName>
    </submittedName>
</protein>
<dbReference type="EnsemblPlants" id="AET00204">
    <property type="protein sequence ID" value="AET00204"/>
    <property type="gene ID" value="MTR_5g089450"/>
</dbReference>
<reference evidence="1 3" key="2">
    <citation type="journal article" date="2014" name="BMC Genomics">
        <title>An improved genome release (version Mt4.0) for the model legume Medicago truncatula.</title>
        <authorList>
            <person name="Tang H."/>
            <person name="Krishnakumar V."/>
            <person name="Bidwell S."/>
            <person name="Rosen B."/>
            <person name="Chan A."/>
            <person name="Zhou S."/>
            <person name="Gentzbittel L."/>
            <person name="Childs K.L."/>
            <person name="Yandell M."/>
            <person name="Gundlach H."/>
            <person name="Mayer K.F."/>
            <person name="Schwartz D.C."/>
            <person name="Town C.D."/>
        </authorList>
    </citation>
    <scope>GENOME REANNOTATION</scope>
    <source>
        <strain evidence="2 3">cv. Jemalong A17</strain>
    </source>
</reference>
<organism evidence="1 3">
    <name type="scientific">Medicago truncatula</name>
    <name type="common">Barrel medic</name>
    <name type="synonym">Medicago tribuloides</name>
    <dbReference type="NCBI Taxonomy" id="3880"/>
    <lineage>
        <taxon>Eukaryota</taxon>
        <taxon>Viridiplantae</taxon>
        <taxon>Streptophyta</taxon>
        <taxon>Embryophyta</taxon>
        <taxon>Tracheophyta</taxon>
        <taxon>Spermatophyta</taxon>
        <taxon>Magnoliopsida</taxon>
        <taxon>eudicotyledons</taxon>
        <taxon>Gunneridae</taxon>
        <taxon>Pentapetalae</taxon>
        <taxon>rosids</taxon>
        <taxon>fabids</taxon>
        <taxon>Fabales</taxon>
        <taxon>Fabaceae</taxon>
        <taxon>Papilionoideae</taxon>
        <taxon>50 kb inversion clade</taxon>
        <taxon>NPAAA clade</taxon>
        <taxon>Hologalegina</taxon>
        <taxon>IRL clade</taxon>
        <taxon>Trifolieae</taxon>
        <taxon>Medicago</taxon>
    </lineage>
</organism>
<gene>
    <name evidence="1" type="ordered locus">MTR_5g089450</name>
</gene>
<accession>G7K332</accession>
<reference evidence="1 3" key="1">
    <citation type="journal article" date="2011" name="Nature">
        <title>The Medicago genome provides insight into the evolution of rhizobial symbioses.</title>
        <authorList>
            <person name="Young N.D."/>
            <person name="Debelle F."/>
            <person name="Oldroyd G.E."/>
            <person name="Geurts R."/>
            <person name="Cannon S.B."/>
            <person name="Udvardi M.K."/>
            <person name="Benedito V.A."/>
            <person name="Mayer K.F."/>
            <person name="Gouzy J."/>
            <person name="Schoof H."/>
            <person name="Van de Peer Y."/>
            <person name="Proost S."/>
            <person name="Cook D.R."/>
            <person name="Meyers B.C."/>
            <person name="Spannagl M."/>
            <person name="Cheung F."/>
            <person name="De Mita S."/>
            <person name="Krishnakumar V."/>
            <person name="Gundlach H."/>
            <person name="Zhou S."/>
            <person name="Mudge J."/>
            <person name="Bharti A.K."/>
            <person name="Murray J.D."/>
            <person name="Naoumkina M.A."/>
            <person name="Rosen B."/>
            <person name="Silverstein K.A."/>
            <person name="Tang H."/>
            <person name="Rombauts S."/>
            <person name="Zhao P.X."/>
            <person name="Zhou P."/>
            <person name="Barbe V."/>
            <person name="Bardou P."/>
            <person name="Bechner M."/>
            <person name="Bellec A."/>
            <person name="Berger A."/>
            <person name="Berges H."/>
            <person name="Bidwell S."/>
            <person name="Bisseling T."/>
            <person name="Choisne N."/>
            <person name="Couloux A."/>
            <person name="Denny R."/>
            <person name="Deshpande S."/>
            <person name="Dai X."/>
            <person name="Doyle J.J."/>
            <person name="Dudez A.M."/>
            <person name="Farmer A.D."/>
            <person name="Fouteau S."/>
            <person name="Franken C."/>
            <person name="Gibelin C."/>
            <person name="Gish J."/>
            <person name="Goldstein S."/>
            <person name="Gonzalez A.J."/>
            <person name="Green P.J."/>
            <person name="Hallab A."/>
            <person name="Hartog M."/>
            <person name="Hua A."/>
            <person name="Humphray S.J."/>
            <person name="Jeong D.H."/>
            <person name="Jing Y."/>
            <person name="Jocker A."/>
            <person name="Kenton S.M."/>
            <person name="Kim D.J."/>
            <person name="Klee K."/>
            <person name="Lai H."/>
            <person name="Lang C."/>
            <person name="Lin S."/>
            <person name="Macmil S.L."/>
            <person name="Magdelenat G."/>
            <person name="Matthews L."/>
            <person name="McCorrison J."/>
            <person name="Monaghan E.L."/>
            <person name="Mun J.H."/>
            <person name="Najar F.Z."/>
            <person name="Nicholson C."/>
            <person name="Noirot C."/>
            <person name="O'Bleness M."/>
            <person name="Paule C.R."/>
            <person name="Poulain J."/>
            <person name="Prion F."/>
            <person name="Qin B."/>
            <person name="Qu C."/>
            <person name="Retzel E.F."/>
            <person name="Riddle C."/>
            <person name="Sallet E."/>
            <person name="Samain S."/>
            <person name="Samson N."/>
            <person name="Sanders I."/>
            <person name="Saurat O."/>
            <person name="Scarpelli C."/>
            <person name="Schiex T."/>
            <person name="Segurens B."/>
            <person name="Severin A.J."/>
            <person name="Sherrier D.J."/>
            <person name="Shi R."/>
            <person name="Sims S."/>
            <person name="Singer S.R."/>
            <person name="Sinharoy S."/>
            <person name="Sterck L."/>
            <person name="Viollet A."/>
            <person name="Wang B.B."/>
            <person name="Wang K."/>
            <person name="Wang M."/>
            <person name="Wang X."/>
            <person name="Warfsmann J."/>
            <person name="Weissenbach J."/>
            <person name="White D.D."/>
            <person name="White J.D."/>
            <person name="Wiley G.B."/>
            <person name="Wincker P."/>
            <person name="Xing Y."/>
            <person name="Yang L."/>
            <person name="Yao Z."/>
            <person name="Ying F."/>
            <person name="Zhai J."/>
            <person name="Zhou L."/>
            <person name="Zuber A."/>
            <person name="Denarie J."/>
            <person name="Dixon R.A."/>
            <person name="May G.D."/>
            <person name="Schwartz D.C."/>
            <person name="Rogers J."/>
            <person name="Quetier F."/>
            <person name="Town C.D."/>
            <person name="Roe B.A."/>
        </authorList>
    </citation>
    <scope>NUCLEOTIDE SEQUENCE [LARGE SCALE GENOMIC DNA]</scope>
    <source>
        <strain evidence="1">A17</strain>
        <strain evidence="2 3">cv. Jemalong A17</strain>
    </source>
</reference>
<keyword evidence="3" id="KW-1185">Reference proteome</keyword>
<sequence length="214" mass="24416">MISFEEDVHKLEQLYAFTIIKSTLEDYRNVFERKVYIRLEDNFDILKDSKPLDLRPGWAVGSGEVTRRVWPWLSWSLNGGIRMRQGEDIKGGMVVGDMINFDWSSGETRNFTYSLYAPYSTTVLFSFFENGPFTQAPSDELGNDYEEAVSVEWVDKSLSLTFKCPCGKGYEHQGDGTWLVCLAGWAVGYTMLACPLQVESWAMGFGRRLRSPGH</sequence>
<evidence type="ECO:0000313" key="2">
    <source>
        <dbReference type="EnsemblPlants" id="AET00204"/>
    </source>
</evidence>
<dbReference type="EMBL" id="CM001221">
    <property type="protein sequence ID" value="AET00204.2"/>
    <property type="molecule type" value="Genomic_DNA"/>
</dbReference>
<proteinExistence type="predicted"/>
<evidence type="ECO:0000313" key="1">
    <source>
        <dbReference type="EMBL" id="AET00204.2"/>
    </source>
</evidence>
<accession>A0A0C3XT65</accession>
<evidence type="ECO:0000313" key="3">
    <source>
        <dbReference type="Proteomes" id="UP000002051"/>
    </source>
</evidence>
<dbReference type="Proteomes" id="UP000002051">
    <property type="component" value="Chromosome 5"/>
</dbReference>
<name>G7K332_MEDTR</name>
<dbReference type="AlphaFoldDB" id="G7K332"/>
<dbReference type="HOGENOM" id="CLU_1290696_0_0_1"/>